<gene>
    <name evidence="3" type="ORF">GCM10022247_23320</name>
</gene>
<feature type="transmembrane region" description="Helical" evidence="2">
    <location>
        <begin position="18"/>
        <end position="37"/>
    </location>
</feature>
<dbReference type="EMBL" id="BAABAL010000006">
    <property type="protein sequence ID" value="GAA4001942.1"/>
    <property type="molecule type" value="Genomic_DNA"/>
</dbReference>
<organism evidence="3 4">
    <name type="scientific">Allokutzneria multivorans</name>
    <dbReference type="NCBI Taxonomy" id="1142134"/>
    <lineage>
        <taxon>Bacteria</taxon>
        <taxon>Bacillati</taxon>
        <taxon>Actinomycetota</taxon>
        <taxon>Actinomycetes</taxon>
        <taxon>Pseudonocardiales</taxon>
        <taxon>Pseudonocardiaceae</taxon>
        <taxon>Allokutzneria</taxon>
    </lineage>
</organism>
<evidence type="ECO:0000313" key="4">
    <source>
        <dbReference type="Proteomes" id="UP001501747"/>
    </source>
</evidence>
<keyword evidence="4" id="KW-1185">Reference proteome</keyword>
<name>A0ABP7RTK5_9PSEU</name>
<sequence>MTEATQCPHVMPVTTYCWVVVVVLTLTAAPGGVLCLAPQSRAVPAGGRARGAVTESKPGDDRMVTQGFD</sequence>
<feature type="region of interest" description="Disordered" evidence="1">
    <location>
        <begin position="46"/>
        <end position="69"/>
    </location>
</feature>
<evidence type="ECO:0000256" key="1">
    <source>
        <dbReference type="SAM" id="MobiDB-lite"/>
    </source>
</evidence>
<keyword evidence="2" id="KW-0812">Transmembrane</keyword>
<proteinExistence type="predicted"/>
<evidence type="ECO:0000313" key="3">
    <source>
        <dbReference type="EMBL" id="GAA4001942.1"/>
    </source>
</evidence>
<evidence type="ECO:0000256" key="2">
    <source>
        <dbReference type="SAM" id="Phobius"/>
    </source>
</evidence>
<protein>
    <submittedName>
        <fullName evidence="3">Uncharacterized protein</fullName>
    </submittedName>
</protein>
<dbReference type="Proteomes" id="UP001501747">
    <property type="component" value="Unassembled WGS sequence"/>
</dbReference>
<reference evidence="4" key="1">
    <citation type="journal article" date="2019" name="Int. J. Syst. Evol. Microbiol.">
        <title>The Global Catalogue of Microorganisms (GCM) 10K type strain sequencing project: providing services to taxonomists for standard genome sequencing and annotation.</title>
        <authorList>
            <consortium name="The Broad Institute Genomics Platform"/>
            <consortium name="The Broad Institute Genome Sequencing Center for Infectious Disease"/>
            <person name="Wu L."/>
            <person name="Ma J."/>
        </authorList>
    </citation>
    <scope>NUCLEOTIDE SEQUENCE [LARGE SCALE GENOMIC DNA]</scope>
    <source>
        <strain evidence="4">JCM 17342</strain>
    </source>
</reference>
<keyword evidence="2" id="KW-0472">Membrane</keyword>
<keyword evidence="2" id="KW-1133">Transmembrane helix</keyword>
<accession>A0ABP7RTK5</accession>
<comment type="caution">
    <text evidence="3">The sequence shown here is derived from an EMBL/GenBank/DDBJ whole genome shotgun (WGS) entry which is preliminary data.</text>
</comment>